<proteinExistence type="predicted"/>
<feature type="region of interest" description="Disordered" evidence="1">
    <location>
        <begin position="47"/>
        <end position="176"/>
    </location>
</feature>
<feature type="compositionally biased region" description="Polar residues" evidence="1">
    <location>
        <begin position="122"/>
        <end position="146"/>
    </location>
</feature>
<protein>
    <submittedName>
        <fullName evidence="2">Unnamed protein product</fullName>
    </submittedName>
</protein>
<dbReference type="AlphaFoldDB" id="A0A9W6X3U0"/>
<dbReference type="OrthoDB" id="73831at2759"/>
<gene>
    <name evidence="2" type="ORF">Pfra01_000625100</name>
</gene>
<organism evidence="2 3">
    <name type="scientific">Phytophthora fragariaefolia</name>
    <dbReference type="NCBI Taxonomy" id="1490495"/>
    <lineage>
        <taxon>Eukaryota</taxon>
        <taxon>Sar</taxon>
        <taxon>Stramenopiles</taxon>
        <taxon>Oomycota</taxon>
        <taxon>Peronosporomycetes</taxon>
        <taxon>Peronosporales</taxon>
        <taxon>Peronosporaceae</taxon>
        <taxon>Phytophthora</taxon>
    </lineage>
</organism>
<evidence type="ECO:0000313" key="3">
    <source>
        <dbReference type="Proteomes" id="UP001165121"/>
    </source>
</evidence>
<name>A0A9W6X3U0_9STRA</name>
<evidence type="ECO:0000256" key="1">
    <source>
        <dbReference type="SAM" id="MobiDB-lite"/>
    </source>
</evidence>
<accession>A0A9W6X3U0</accession>
<dbReference type="Proteomes" id="UP001165121">
    <property type="component" value="Unassembled WGS sequence"/>
</dbReference>
<sequence>MAQRNGKGTRVTIDTQKKVYTCKDQLKRAHLLRVLVPFRQNVKRKRSSCLRQVKDTPKPTKPAPTLKGGKTVTVKALPPTSPSKPSARGVTAKLATPVKTPPARPTTPATARIQPPEESRGPDTSTLETTDVNNATSKAESSQSANADARGLLHAEEGPPTDQIEPSADAVAATEAAAAAEEAERMRKLNGAGMVKLIYESYDELFPIEDGSTTQANIDDVYCLSFVMPNCLVRLSKHPNPERFQREEAGIFDSLVREDPRGTYHDLVKDETYFVVVEQEADQLRRDQEATKALWDGELQMQKKADKDDGRGFESCSCIYGNPCVDEYGCLDWHSRFAVATKNGWKGF</sequence>
<dbReference type="EMBL" id="BSXT01000524">
    <property type="protein sequence ID" value="GMF29310.1"/>
    <property type="molecule type" value="Genomic_DNA"/>
</dbReference>
<keyword evidence="3" id="KW-1185">Reference proteome</keyword>
<reference evidence="2" key="1">
    <citation type="submission" date="2023-04" db="EMBL/GenBank/DDBJ databases">
        <title>Phytophthora fragariaefolia NBRC 109709.</title>
        <authorList>
            <person name="Ichikawa N."/>
            <person name="Sato H."/>
            <person name="Tonouchi N."/>
        </authorList>
    </citation>
    <scope>NUCLEOTIDE SEQUENCE</scope>
    <source>
        <strain evidence="2">NBRC 109709</strain>
    </source>
</reference>
<evidence type="ECO:0000313" key="2">
    <source>
        <dbReference type="EMBL" id="GMF29310.1"/>
    </source>
</evidence>
<comment type="caution">
    <text evidence="2">The sequence shown here is derived from an EMBL/GenBank/DDBJ whole genome shotgun (WGS) entry which is preliminary data.</text>
</comment>